<comment type="caution">
    <text evidence="1">The sequence shown here is derived from an EMBL/GenBank/DDBJ whole genome shotgun (WGS) entry which is preliminary data.</text>
</comment>
<evidence type="ECO:0000313" key="2">
    <source>
        <dbReference type="Proteomes" id="UP000821865"/>
    </source>
</evidence>
<organism evidence="1 2">
    <name type="scientific">Dermacentor silvarum</name>
    <name type="common">Tick</name>
    <dbReference type="NCBI Taxonomy" id="543639"/>
    <lineage>
        <taxon>Eukaryota</taxon>
        <taxon>Metazoa</taxon>
        <taxon>Ecdysozoa</taxon>
        <taxon>Arthropoda</taxon>
        <taxon>Chelicerata</taxon>
        <taxon>Arachnida</taxon>
        <taxon>Acari</taxon>
        <taxon>Parasitiformes</taxon>
        <taxon>Ixodida</taxon>
        <taxon>Ixodoidea</taxon>
        <taxon>Ixodidae</taxon>
        <taxon>Rhipicephalinae</taxon>
        <taxon>Dermacentor</taxon>
    </lineage>
</organism>
<name>A0ACB8C8A8_DERSI</name>
<sequence>MLVPKAAFYRELSDLWGSSRMDTLFPTQWAQPYNQEALGYELPVQDSVVAMVPIIGSLDLKEHGLDISIVVLIFFRGFLLAISELAFLTSLFRKKRDLSSPATKPRTVTLRHDEADAHIEQLFEVLEANDPSDCFKRAICQLEAAKHQRTLSDLEQFFVGLFG</sequence>
<dbReference type="EMBL" id="CM023477">
    <property type="protein sequence ID" value="KAH7937163.1"/>
    <property type="molecule type" value="Genomic_DNA"/>
</dbReference>
<keyword evidence="2" id="KW-1185">Reference proteome</keyword>
<gene>
    <name evidence="1" type="ORF">HPB49_008333</name>
</gene>
<proteinExistence type="predicted"/>
<reference evidence="1" key="1">
    <citation type="submission" date="2020-05" db="EMBL/GenBank/DDBJ databases">
        <title>Large-scale comparative analyses of tick genomes elucidate their genetic diversity and vector capacities.</title>
        <authorList>
            <person name="Jia N."/>
            <person name="Wang J."/>
            <person name="Shi W."/>
            <person name="Du L."/>
            <person name="Sun Y."/>
            <person name="Zhan W."/>
            <person name="Jiang J."/>
            <person name="Wang Q."/>
            <person name="Zhang B."/>
            <person name="Ji P."/>
            <person name="Sakyi L.B."/>
            <person name="Cui X."/>
            <person name="Yuan T."/>
            <person name="Jiang B."/>
            <person name="Yang W."/>
            <person name="Lam T.T.-Y."/>
            <person name="Chang Q."/>
            <person name="Ding S."/>
            <person name="Wang X."/>
            <person name="Zhu J."/>
            <person name="Ruan X."/>
            <person name="Zhao L."/>
            <person name="Wei J."/>
            <person name="Que T."/>
            <person name="Du C."/>
            <person name="Cheng J."/>
            <person name="Dai P."/>
            <person name="Han X."/>
            <person name="Huang E."/>
            <person name="Gao Y."/>
            <person name="Liu J."/>
            <person name="Shao H."/>
            <person name="Ye R."/>
            <person name="Li L."/>
            <person name="Wei W."/>
            <person name="Wang X."/>
            <person name="Wang C."/>
            <person name="Yang T."/>
            <person name="Huo Q."/>
            <person name="Li W."/>
            <person name="Guo W."/>
            <person name="Chen H."/>
            <person name="Zhou L."/>
            <person name="Ni X."/>
            <person name="Tian J."/>
            <person name="Zhou Y."/>
            <person name="Sheng Y."/>
            <person name="Liu T."/>
            <person name="Pan Y."/>
            <person name="Xia L."/>
            <person name="Li J."/>
            <person name="Zhao F."/>
            <person name="Cao W."/>
        </authorList>
    </citation>
    <scope>NUCLEOTIDE SEQUENCE</scope>
    <source>
        <strain evidence="1">Dsil-2018</strain>
    </source>
</reference>
<dbReference type="Proteomes" id="UP000821865">
    <property type="component" value="Chromosome 8"/>
</dbReference>
<protein>
    <submittedName>
        <fullName evidence="1">Uncharacterized protein</fullName>
    </submittedName>
</protein>
<evidence type="ECO:0000313" key="1">
    <source>
        <dbReference type="EMBL" id="KAH7937163.1"/>
    </source>
</evidence>
<accession>A0ACB8C8A8</accession>